<dbReference type="PANTHER" id="PTHR43540:SF9">
    <property type="entry name" value="FAMILY HYDROLASE, PUTATIVE (AFU_ORTHOLOGUE AFUA_2G08700)-RELATED"/>
    <property type="match status" value="1"/>
</dbReference>
<dbReference type="Gene3D" id="3.40.50.850">
    <property type="entry name" value="Isochorismatase-like"/>
    <property type="match status" value="1"/>
</dbReference>
<dbReference type="InterPro" id="IPR050272">
    <property type="entry name" value="Isochorismatase-like_hydrls"/>
</dbReference>
<dbReference type="Gene3D" id="3.90.280.10">
    <property type="entry name" value="PEBP-like"/>
    <property type="match status" value="1"/>
</dbReference>
<organism evidence="4 5">
    <name type="scientific">Lophiostoma macrostomum CBS 122681</name>
    <dbReference type="NCBI Taxonomy" id="1314788"/>
    <lineage>
        <taxon>Eukaryota</taxon>
        <taxon>Fungi</taxon>
        <taxon>Dikarya</taxon>
        <taxon>Ascomycota</taxon>
        <taxon>Pezizomycotina</taxon>
        <taxon>Dothideomycetes</taxon>
        <taxon>Pleosporomycetidae</taxon>
        <taxon>Pleosporales</taxon>
        <taxon>Lophiostomataceae</taxon>
        <taxon>Lophiostoma</taxon>
    </lineage>
</organism>
<dbReference type="PANTHER" id="PTHR43540">
    <property type="entry name" value="PEROXYUREIDOACRYLATE/UREIDOACRYLATE AMIDOHYDROLASE-RELATED"/>
    <property type="match status" value="1"/>
</dbReference>
<comment type="similarity">
    <text evidence="1">Belongs to the isochorismatase family.</text>
</comment>
<evidence type="ECO:0000256" key="2">
    <source>
        <dbReference type="ARBA" id="ARBA00022801"/>
    </source>
</evidence>
<dbReference type="GO" id="GO:0016787">
    <property type="term" value="F:hydrolase activity"/>
    <property type="evidence" value="ECO:0007669"/>
    <property type="project" value="UniProtKB-KW"/>
</dbReference>
<dbReference type="Proteomes" id="UP000799324">
    <property type="component" value="Unassembled WGS sequence"/>
</dbReference>
<dbReference type="InterPro" id="IPR008914">
    <property type="entry name" value="PEBP"/>
</dbReference>
<dbReference type="InterPro" id="IPR036610">
    <property type="entry name" value="PEBP-like_sf"/>
</dbReference>
<dbReference type="InterPro" id="IPR036380">
    <property type="entry name" value="Isochorismatase-like_sf"/>
</dbReference>
<name>A0A6A6SKX6_9PLEO</name>
<protein>
    <submittedName>
        <fullName evidence="4">Isochorismatase hydrolase</fullName>
    </submittedName>
</protein>
<evidence type="ECO:0000256" key="1">
    <source>
        <dbReference type="ARBA" id="ARBA00006336"/>
    </source>
</evidence>
<keyword evidence="2 4" id="KW-0378">Hydrolase</keyword>
<evidence type="ECO:0000313" key="5">
    <source>
        <dbReference type="Proteomes" id="UP000799324"/>
    </source>
</evidence>
<feature type="domain" description="Isochorismatase-like" evidence="3">
    <location>
        <begin position="85"/>
        <end position="283"/>
    </location>
</feature>
<dbReference type="CDD" id="cd00866">
    <property type="entry name" value="PEBP_euk"/>
    <property type="match status" value="1"/>
</dbReference>
<dbReference type="CDD" id="cd00431">
    <property type="entry name" value="cysteine_hydrolases"/>
    <property type="match status" value="1"/>
</dbReference>
<evidence type="ECO:0000259" key="3">
    <source>
        <dbReference type="Pfam" id="PF00857"/>
    </source>
</evidence>
<keyword evidence="5" id="KW-1185">Reference proteome</keyword>
<dbReference type="InterPro" id="IPR000868">
    <property type="entry name" value="Isochorismatase-like_dom"/>
</dbReference>
<dbReference type="OrthoDB" id="167809at2759"/>
<reference evidence="4" key="1">
    <citation type="journal article" date="2020" name="Stud. Mycol.">
        <title>101 Dothideomycetes genomes: a test case for predicting lifestyles and emergence of pathogens.</title>
        <authorList>
            <person name="Haridas S."/>
            <person name="Albert R."/>
            <person name="Binder M."/>
            <person name="Bloem J."/>
            <person name="Labutti K."/>
            <person name="Salamov A."/>
            <person name="Andreopoulos B."/>
            <person name="Baker S."/>
            <person name="Barry K."/>
            <person name="Bills G."/>
            <person name="Bluhm B."/>
            <person name="Cannon C."/>
            <person name="Castanera R."/>
            <person name="Culley D."/>
            <person name="Daum C."/>
            <person name="Ezra D."/>
            <person name="Gonzalez J."/>
            <person name="Henrissat B."/>
            <person name="Kuo A."/>
            <person name="Liang C."/>
            <person name="Lipzen A."/>
            <person name="Lutzoni F."/>
            <person name="Magnuson J."/>
            <person name="Mondo S."/>
            <person name="Nolan M."/>
            <person name="Ohm R."/>
            <person name="Pangilinan J."/>
            <person name="Park H.-J."/>
            <person name="Ramirez L."/>
            <person name="Alfaro M."/>
            <person name="Sun H."/>
            <person name="Tritt A."/>
            <person name="Yoshinaga Y."/>
            <person name="Zwiers L.-H."/>
            <person name="Turgeon B."/>
            <person name="Goodwin S."/>
            <person name="Spatafora J."/>
            <person name="Crous P."/>
            <person name="Grigoriev I."/>
        </authorList>
    </citation>
    <scope>NUCLEOTIDE SEQUENCE</scope>
    <source>
        <strain evidence="4">CBS 122681</strain>
    </source>
</reference>
<dbReference type="AlphaFoldDB" id="A0A6A6SKX6"/>
<accession>A0A6A6SKX6</accession>
<gene>
    <name evidence="4" type="ORF">K491DRAFT_614341</name>
</gene>
<dbReference type="Pfam" id="PF01161">
    <property type="entry name" value="PBP"/>
    <property type="match status" value="1"/>
</dbReference>
<proteinExistence type="inferred from homology"/>
<dbReference type="Pfam" id="PF00857">
    <property type="entry name" value="Isochorismatase"/>
    <property type="match status" value="1"/>
</dbReference>
<sequence>MAPGAISNIVEEEYEFVDVEEDYGTTSVGHIICTAPIAFGGDDQWLYYPNTKKFDLSRDSQRKLVIESDEKLHNHAGFMINPERSALVVVDMQNYFIHPLYRHHAAGLAAIKPLLRVIEKCRKEGIQVIWLNWGISDDSLRAMPPAVQRGFSKSLGWHVGLGAELPEGQGRCLFKGTWNAELFPSVKAAVEPQDLFFNKNQMSGLWSHKEPFHQYLTESGTKTLLFAGVNTDQCVYGTLSDAYAWGWDCVLLNDCTGTMTGRGAQELCEYNIATNMGFVTDSESFCGAQSLSQPSKSLFKTLSRRVYWKCEQIIDDFLPSISLDVSWPKKDADLGNTIKPKHVQDRPSLSLYDDTNPDARTASNITYIITLTDPDAPSRDNPEWSEMCHWIASNISLSSKSYSILPAPFDSFAKVVKSGQSESESSALDEVIEYKPPGPPPKTGKHRYVFLVFAPSNGTTLPLDLSKPKDRQHWGYGKERKGVREWAQENGLVAVGANFIYSQNKKQ</sequence>
<dbReference type="SUPFAM" id="SSF49777">
    <property type="entry name" value="PEBP-like"/>
    <property type="match status" value="1"/>
</dbReference>
<dbReference type="InterPro" id="IPR035810">
    <property type="entry name" value="PEBP_euk"/>
</dbReference>
<evidence type="ECO:0000313" key="4">
    <source>
        <dbReference type="EMBL" id="KAF2647607.1"/>
    </source>
</evidence>
<dbReference type="EMBL" id="MU004599">
    <property type="protein sequence ID" value="KAF2647607.1"/>
    <property type="molecule type" value="Genomic_DNA"/>
</dbReference>
<dbReference type="SUPFAM" id="SSF52499">
    <property type="entry name" value="Isochorismatase-like hydrolases"/>
    <property type="match status" value="1"/>
</dbReference>